<dbReference type="RefSeq" id="WP_038493846.1">
    <property type="nucleotide sequence ID" value="NZ_BCTH01000026.1"/>
</dbReference>
<dbReference type="InterPro" id="IPR022064">
    <property type="entry name" value="DUF3619"/>
</dbReference>
<evidence type="ECO:0000313" key="3">
    <source>
        <dbReference type="Proteomes" id="UP000027604"/>
    </source>
</evidence>
<keyword evidence="2" id="KW-0804">Transcription</keyword>
<sequence>MNTDDLNFAYKVRHALNEKLDDLPASTTDRLASARQLALARKKAHVPVPVAQVAVAGNAGGFFSQPFSWLGKMSVVIPLLVMAAGLVGIYQFEQEQHIAELAELDAAVLSDELPLSAYLDHGFNAYLTKREQ</sequence>
<dbReference type="KEGG" id="jag:GJA_3366"/>
<dbReference type="HOGENOM" id="CLU_131372_0_0_4"/>
<dbReference type="OrthoDB" id="8562153at2"/>
<keyword evidence="1" id="KW-0472">Membrane</keyword>
<dbReference type="STRING" id="1349767.GJA_3366"/>
<dbReference type="PATRIC" id="fig|1349767.4.peg.5151"/>
<dbReference type="eggNOG" id="ENOG50333E6">
    <property type="taxonomic scope" value="Bacteria"/>
</dbReference>
<dbReference type="EMBL" id="HG322949">
    <property type="protein sequence ID" value="CDG83985.1"/>
    <property type="molecule type" value="Genomic_DNA"/>
</dbReference>
<name>W0V8T5_9BURK</name>
<evidence type="ECO:0000313" key="2">
    <source>
        <dbReference type="EMBL" id="CDG83985.1"/>
    </source>
</evidence>
<reference evidence="2 3" key="1">
    <citation type="journal article" date="2015" name="Genome Announc.">
        <title>Genome Sequence of Mushroom Soft-Rot Pathogen Janthinobacterium agaricidamnosum.</title>
        <authorList>
            <person name="Graupner K."/>
            <person name="Lackner G."/>
            <person name="Hertweck C."/>
        </authorList>
    </citation>
    <scope>NUCLEOTIDE SEQUENCE [LARGE SCALE GENOMIC DNA]</scope>
    <source>
        <strain evidence="3">NBRC 102515 / DSM 9628</strain>
    </source>
</reference>
<gene>
    <name evidence="2" type="ORF">GJA_3366</name>
</gene>
<protein>
    <submittedName>
        <fullName evidence="2">COG: DNA-directed RNA polymerase specialized sigma subunit</fullName>
    </submittedName>
</protein>
<feature type="transmembrane region" description="Helical" evidence="1">
    <location>
        <begin position="69"/>
        <end position="90"/>
    </location>
</feature>
<dbReference type="Pfam" id="PF12279">
    <property type="entry name" value="DUF3619"/>
    <property type="match status" value="1"/>
</dbReference>
<organism evidence="2 3">
    <name type="scientific">Janthinobacterium agaricidamnosum NBRC 102515 = DSM 9628</name>
    <dbReference type="NCBI Taxonomy" id="1349767"/>
    <lineage>
        <taxon>Bacteria</taxon>
        <taxon>Pseudomonadati</taxon>
        <taxon>Pseudomonadota</taxon>
        <taxon>Betaproteobacteria</taxon>
        <taxon>Burkholderiales</taxon>
        <taxon>Oxalobacteraceae</taxon>
        <taxon>Janthinobacterium</taxon>
    </lineage>
</organism>
<dbReference type="Proteomes" id="UP000027604">
    <property type="component" value="Chromosome I"/>
</dbReference>
<keyword evidence="3" id="KW-1185">Reference proteome</keyword>
<keyword evidence="1" id="KW-0812">Transmembrane</keyword>
<keyword evidence="2" id="KW-0240">DNA-directed RNA polymerase</keyword>
<evidence type="ECO:0000256" key="1">
    <source>
        <dbReference type="SAM" id="Phobius"/>
    </source>
</evidence>
<dbReference type="GO" id="GO:0000428">
    <property type="term" value="C:DNA-directed RNA polymerase complex"/>
    <property type="evidence" value="ECO:0007669"/>
    <property type="project" value="UniProtKB-KW"/>
</dbReference>
<proteinExistence type="predicted"/>
<accession>W0V8T5</accession>
<keyword evidence="1" id="KW-1133">Transmembrane helix</keyword>
<dbReference type="AlphaFoldDB" id="W0V8T5"/>